<dbReference type="EMBL" id="AP012032">
    <property type="protein sequence ID" value="BAK10541.1"/>
    <property type="molecule type" value="Genomic_DNA"/>
</dbReference>
<organism evidence="1 2">
    <name type="scientific">Pantoea ananatis (strain AJ13355)</name>
    <dbReference type="NCBI Taxonomy" id="932677"/>
    <lineage>
        <taxon>Bacteria</taxon>
        <taxon>Pseudomonadati</taxon>
        <taxon>Pseudomonadota</taxon>
        <taxon>Gammaproteobacteria</taxon>
        <taxon>Enterobacterales</taxon>
        <taxon>Erwiniaceae</taxon>
        <taxon>Pantoea</taxon>
    </lineage>
</organism>
<dbReference type="KEGG" id="paj:PAJ_0461"/>
<dbReference type="HOGENOM" id="CLU_1531095_0_0_6"/>
<accession>A0A0H3L1D4</accession>
<dbReference type="Proteomes" id="UP000006690">
    <property type="component" value="Chromosome"/>
</dbReference>
<proteinExistence type="predicted"/>
<sequence>MVENICNVLCLIRRTWLNDATFGLNVDRLTIVRHAFRRLFQHPALFNRQVNLFRLNIRDLPAHWRSIDIERFQDINRGIHTQHPTNQFKLVVTAINLNAETTFQLFHIIVERTTQAHQTAVISRFKGDFTGFNIQTNPLGHSGPVERVCCCIKRVKRMHRNEIIYAVAPGRKLVK</sequence>
<name>A0A0H3L1D4_PANAA</name>
<evidence type="ECO:0000313" key="2">
    <source>
        <dbReference type="Proteomes" id="UP000006690"/>
    </source>
</evidence>
<dbReference type="AlphaFoldDB" id="A0A0H3L1D4"/>
<protein>
    <submittedName>
        <fullName evidence="1">Uncharacterized protein</fullName>
    </submittedName>
</protein>
<gene>
    <name evidence="1" type="ordered locus">PAJ_0461</name>
</gene>
<reference evidence="2" key="1">
    <citation type="journal article" date="2012" name="Appl. Microbiol. Biotechnol.">
        <title>The complete genome sequence of Pantoea ananatis AJ13355, an organism with great biotechnological potential.</title>
        <authorList>
            <person name="Hara Y."/>
            <person name="Kadotani N."/>
            <person name="Izui H."/>
            <person name="Katashkina J.I."/>
            <person name="Kuvaeva T.M."/>
            <person name="Andreeva I.G."/>
            <person name="Golubeva L.I."/>
            <person name="Malko D.B."/>
            <person name="Makeev V.J."/>
            <person name="Mashko S.V."/>
            <person name="Kozlov Y.I."/>
        </authorList>
    </citation>
    <scope>NUCLEOTIDE SEQUENCE [LARGE SCALE GENOMIC DNA]</scope>
    <source>
        <strain evidence="2">AJ13355</strain>
    </source>
</reference>
<dbReference type="PATRIC" id="fig|932677.3.peg.533"/>
<evidence type="ECO:0000313" key="1">
    <source>
        <dbReference type="EMBL" id="BAK10541.1"/>
    </source>
</evidence>